<dbReference type="EMBL" id="JACDQQ010000885">
    <property type="protein sequence ID" value="MBA0085154.1"/>
    <property type="molecule type" value="Genomic_DNA"/>
</dbReference>
<dbReference type="Proteomes" id="UP000567293">
    <property type="component" value="Unassembled WGS sequence"/>
</dbReference>
<name>A0A7V8SWN9_9BACT</name>
<dbReference type="SUPFAM" id="SSF54427">
    <property type="entry name" value="NTF2-like"/>
    <property type="match status" value="1"/>
</dbReference>
<accession>A0A7V8SWN9</accession>
<dbReference type="Pfam" id="PF14534">
    <property type="entry name" value="DUF4440"/>
    <property type="match status" value="1"/>
</dbReference>
<dbReference type="InterPro" id="IPR032710">
    <property type="entry name" value="NTF2-like_dom_sf"/>
</dbReference>
<keyword evidence="3" id="KW-1185">Reference proteome</keyword>
<protein>
    <submittedName>
        <fullName evidence="2">SgcJ/EcaC family oxidoreductase</fullName>
    </submittedName>
</protein>
<dbReference type="AlphaFoldDB" id="A0A7V8SWN9"/>
<reference evidence="2" key="1">
    <citation type="submission" date="2020-06" db="EMBL/GenBank/DDBJ databases">
        <title>Legume-microbial interactions unlock mineral nutrients during tropical forest succession.</title>
        <authorList>
            <person name="Epihov D.Z."/>
        </authorList>
    </citation>
    <scope>NUCLEOTIDE SEQUENCE [LARGE SCALE GENOMIC DNA]</scope>
    <source>
        <strain evidence="2">Pan2503</strain>
    </source>
</reference>
<organism evidence="2 3">
    <name type="scientific">Candidatus Acidiferrum panamense</name>
    <dbReference type="NCBI Taxonomy" id="2741543"/>
    <lineage>
        <taxon>Bacteria</taxon>
        <taxon>Pseudomonadati</taxon>
        <taxon>Acidobacteriota</taxon>
        <taxon>Terriglobia</taxon>
        <taxon>Candidatus Acidiferrales</taxon>
        <taxon>Candidatus Acidiferrum</taxon>
    </lineage>
</organism>
<sequence>MSIETPRPGALPGTDDEQAIRKLTDDWLAAVRAKDIPRLVGMVTDDAVFLPPGLPPIRGRQAVETMYQSFFPQFSSVEQTVSMEEVQVAGDWAFAWGTEQFTLVPRAGGAPIEIEGQGMSILKRQPDGSWKFARGINNTLPKPAASR</sequence>
<dbReference type="NCBIfam" id="TIGR02246">
    <property type="entry name" value="SgcJ/EcaC family oxidoreductase"/>
    <property type="match status" value="1"/>
</dbReference>
<feature type="domain" description="DUF4440" evidence="1">
    <location>
        <begin position="20"/>
        <end position="131"/>
    </location>
</feature>
<evidence type="ECO:0000259" key="1">
    <source>
        <dbReference type="Pfam" id="PF14534"/>
    </source>
</evidence>
<comment type="caution">
    <text evidence="2">The sequence shown here is derived from an EMBL/GenBank/DDBJ whole genome shotgun (WGS) entry which is preliminary data.</text>
</comment>
<proteinExistence type="predicted"/>
<gene>
    <name evidence="2" type="ORF">HRJ53_09165</name>
</gene>
<evidence type="ECO:0000313" key="3">
    <source>
        <dbReference type="Proteomes" id="UP000567293"/>
    </source>
</evidence>
<dbReference type="InterPro" id="IPR027843">
    <property type="entry name" value="DUF4440"/>
</dbReference>
<dbReference type="Gene3D" id="3.10.450.50">
    <property type="match status" value="1"/>
</dbReference>
<dbReference type="InterPro" id="IPR011944">
    <property type="entry name" value="Steroid_delta5-4_isomerase"/>
</dbReference>
<evidence type="ECO:0000313" key="2">
    <source>
        <dbReference type="EMBL" id="MBA0085154.1"/>
    </source>
</evidence>